<dbReference type="PANTHER" id="PTHR39456:SF1">
    <property type="entry name" value="METAL-DEPENDENT HYDROLASE"/>
    <property type="match status" value="1"/>
</dbReference>
<evidence type="ECO:0000313" key="2">
    <source>
        <dbReference type="Proteomes" id="UP001501020"/>
    </source>
</evidence>
<dbReference type="EMBL" id="BAAAMR010000014">
    <property type="protein sequence ID" value="GAA2130107.1"/>
    <property type="molecule type" value="Genomic_DNA"/>
</dbReference>
<name>A0ABN2YNL5_9ACTN</name>
<comment type="caution">
    <text evidence="1">The sequence shown here is derived from an EMBL/GenBank/DDBJ whole genome shotgun (WGS) entry which is preliminary data.</text>
</comment>
<proteinExistence type="predicted"/>
<protein>
    <submittedName>
        <fullName evidence="1">Metal-dependent hydrolase</fullName>
    </submittedName>
</protein>
<dbReference type="GO" id="GO:0016787">
    <property type="term" value="F:hydrolase activity"/>
    <property type="evidence" value="ECO:0007669"/>
    <property type="project" value="UniProtKB-KW"/>
</dbReference>
<sequence length="298" mass="33001">MGITDERHPAIRPRRVAFDWTATPLHWIPDAPVAAHLINYFQILLTTGEKWFVQCVQDAAPHITDPVLRAEIKGFIGQETVHSRSHQGVLEELLARGGLGTGHIIDGALAGLADRAALMSRLARTSPRRFRRRLLFELGAVSAIEHYTAVLGQWIIANDRLDACGADPTMLDLFRWHGAEEIEHRSVVFDVYRALGGGYPLRCLTWAVATGLLVQALIAGTFDLLRRDPSVTGRVTVRRVFRSYRRSVRAGHIVGLGSLLLESRAYLRPSHHPSQVCSTEVALDYLKHSPAARAAGYA</sequence>
<organism evidence="1 2">
    <name type="scientific">Actinomadura napierensis</name>
    <dbReference type="NCBI Taxonomy" id="267854"/>
    <lineage>
        <taxon>Bacteria</taxon>
        <taxon>Bacillati</taxon>
        <taxon>Actinomycetota</taxon>
        <taxon>Actinomycetes</taxon>
        <taxon>Streptosporangiales</taxon>
        <taxon>Thermomonosporaceae</taxon>
        <taxon>Actinomadura</taxon>
    </lineage>
</organism>
<gene>
    <name evidence="1" type="ORF">GCM10009727_21930</name>
</gene>
<dbReference type="InterPro" id="IPR016516">
    <property type="entry name" value="UCP07580"/>
</dbReference>
<keyword evidence="2" id="KW-1185">Reference proteome</keyword>
<dbReference type="Proteomes" id="UP001501020">
    <property type="component" value="Unassembled WGS sequence"/>
</dbReference>
<dbReference type="RefSeq" id="WP_344264384.1">
    <property type="nucleotide sequence ID" value="NZ_BAAAMR010000014.1"/>
</dbReference>
<dbReference type="Pfam" id="PF10118">
    <property type="entry name" value="Metal_hydrol"/>
    <property type="match status" value="1"/>
</dbReference>
<dbReference type="PANTHER" id="PTHR39456">
    <property type="entry name" value="METAL-DEPENDENT HYDROLASE"/>
    <property type="match status" value="1"/>
</dbReference>
<reference evidence="1 2" key="1">
    <citation type="journal article" date="2019" name="Int. J. Syst. Evol. Microbiol.">
        <title>The Global Catalogue of Microorganisms (GCM) 10K type strain sequencing project: providing services to taxonomists for standard genome sequencing and annotation.</title>
        <authorList>
            <consortium name="The Broad Institute Genomics Platform"/>
            <consortium name="The Broad Institute Genome Sequencing Center for Infectious Disease"/>
            <person name="Wu L."/>
            <person name="Ma J."/>
        </authorList>
    </citation>
    <scope>NUCLEOTIDE SEQUENCE [LARGE SCALE GENOMIC DNA]</scope>
    <source>
        <strain evidence="1 2">JCM 13850</strain>
    </source>
</reference>
<keyword evidence="1" id="KW-0378">Hydrolase</keyword>
<dbReference type="PIRSF" id="PIRSF007580">
    <property type="entry name" value="UCP07580"/>
    <property type="match status" value="1"/>
</dbReference>
<accession>A0ABN2YNL5</accession>
<evidence type="ECO:0000313" key="1">
    <source>
        <dbReference type="EMBL" id="GAA2130107.1"/>
    </source>
</evidence>